<evidence type="ECO:0000256" key="1">
    <source>
        <dbReference type="SAM" id="Phobius"/>
    </source>
</evidence>
<dbReference type="EMBL" id="RJKE01000001">
    <property type="protein sequence ID" value="ROO86221.1"/>
    <property type="molecule type" value="Genomic_DNA"/>
</dbReference>
<reference evidence="2 3" key="1">
    <citation type="submission" date="2018-11" db="EMBL/GenBank/DDBJ databases">
        <title>Sequencing the genomes of 1000 actinobacteria strains.</title>
        <authorList>
            <person name="Klenk H.-P."/>
        </authorList>
    </citation>
    <scope>NUCLEOTIDE SEQUENCE [LARGE SCALE GENOMIC DNA]</scope>
    <source>
        <strain evidence="2 3">DSM 44254</strain>
    </source>
</reference>
<dbReference type="Proteomes" id="UP000272400">
    <property type="component" value="Unassembled WGS sequence"/>
</dbReference>
<feature type="transmembrane region" description="Helical" evidence="1">
    <location>
        <begin position="47"/>
        <end position="65"/>
    </location>
</feature>
<sequence>MRHTARLVLTALRLHTWLAVLLAAAAGYPLAAAVGVPYAEDGRFHDLGAFLLLAAATSAVLTRLIRRAIRRHWLLAAAAHLLVLTVLLKAALFTGPAYAWLPALPVLAMTAFLTVTAFSLR</sequence>
<comment type="caution">
    <text evidence="2">The sequence shown here is derived from an EMBL/GenBank/DDBJ whole genome shotgun (WGS) entry which is preliminary data.</text>
</comment>
<feature type="transmembrane region" description="Helical" evidence="1">
    <location>
        <begin position="72"/>
        <end position="92"/>
    </location>
</feature>
<feature type="transmembrane region" description="Helical" evidence="1">
    <location>
        <begin position="98"/>
        <end position="120"/>
    </location>
</feature>
<keyword evidence="1" id="KW-0812">Transmembrane</keyword>
<name>A0A3N1CY70_9ACTN</name>
<accession>A0A3N1CY70</accession>
<keyword evidence="3" id="KW-1185">Reference proteome</keyword>
<keyword evidence="1" id="KW-1133">Transmembrane helix</keyword>
<protein>
    <submittedName>
        <fullName evidence="2">Uncharacterized protein</fullName>
    </submittedName>
</protein>
<evidence type="ECO:0000313" key="3">
    <source>
        <dbReference type="Proteomes" id="UP000272400"/>
    </source>
</evidence>
<proteinExistence type="predicted"/>
<dbReference type="AlphaFoldDB" id="A0A3N1CY70"/>
<gene>
    <name evidence="2" type="ORF">EDD29_3784</name>
</gene>
<evidence type="ECO:0000313" key="2">
    <source>
        <dbReference type="EMBL" id="ROO86221.1"/>
    </source>
</evidence>
<keyword evidence="1" id="KW-0472">Membrane</keyword>
<organism evidence="2 3">
    <name type="scientific">Actinocorallia herbida</name>
    <dbReference type="NCBI Taxonomy" id="58109"/>
    <lineage>
        <taxon>Bacteria</taxon>
        <taxon>Bacillati</taxon>
        <taxon>Actinomycetota</taxon>
        <taxon>Actinomycetes</taxon>
        <taxon>Streptosporangiales</taxon>
        <taxon>Thermomonosporaceae</taxon>
        <taxon>Actinocorallia</taxon>
    </lineage>
</organism>